<name>A0A7V2ZJ94_9BACT</name>
<dbReference type="Pfam" id="PF01541">
    <property type="entry name" value="GIY-YIG"/>
    <property type="match status" value="1"/>
</dbReference>
<accession>A0A7V2ZJ94</accession>
<dbReference type="PROSITE" id="PS50164">
    <property type="entry name" value="GIY_YIG"/>
    <property type="match status" value="1"/>
</dbReference>
<organism evidence="2">
    <name type="scientific">Ignavibacterium album</name>
    <dbReference type="NCBI Taxonomy" id="591197"/>
    <lineage>
        <taxon>Bacteria</taxon>
        <taxon>Pseudomonadati</taxon>
        <taxon>Ignavibacteriota</taxon>
        <taxon>Ignavibacteria</taxon>
        <taxon>Ignavibacteriales</taxon>
        <taxon>Ignavibacteriaceae</taxon>
        <taxon>Ignavibacterium</taxon>
    </lineage>
</organism>
<dbReference type="SUPFAM" id="SSF82771">
    <property type="entry name" value="GIY-YIG endonuclease"/>
    <property type="match status" value="1"/>
</dbReference>
<gene>
    <name evidence="2" type="ORF">ENS31_05350</name>
</gene>
<dbReference type="AlphaFoldDB" id="A0A7V2ZJ94"/>
<feature type="domain" description="GIY-YIG" evidence="1">
    <location>
        <begin position="1"/>
        <end position="45"/>
    </location>
</feature>
<evidence type="ECO:0000259" key="1">
    <source>
        <dbReference type="PROSITE" id="PS50164"/>
    </source>
</evidence>
<reference evidence="2" key="1">
    <citation type="journal article" date="2020" name="mSystems">
        <title>Genome- and Community-Level Interaction Insights into Carbon Utilization and Element Cycling Functions of Hydrothermarchaeota in Hydrothermal Sediment.</title>
        <authorList>
            <person name="Zhou Z."/>
            <person name="Liu Y."/>
            <person name="Xu W."/>
            <person name="Pan J."/>
            <person name="Luo Z.H."/>
            <person name="Li M."/>
        </authorList>
    </citation>
    <scope>NUCLEOTIDE SEQUENCE [LARGE SCALE GENOMIC DNA]</scope>
    <source>
        <strain evidence="2">SpSt-479</strain>
    </source>
</reference>
<dbReference type="InterPro" id="IPR000305">
    <property type="entry name" value="GIY-YIG_endonuc"/>
</dbReference>
<proteinExistence type="predicted"/>
<sequence>MTYILYSEKIDKYYVGVTEDLILRLERHNEGWGKFTKTGILRKLL</sequence>
<evidence type="ECO:0000313" key="2">
    <source>
        <dbReference type="EMBL" id="HFI90945.1"/>
    </source>
</evidence>
<dbReference type="EMBL" id="DSUJ01000008">
    <property type="protein sequence ID" value="HFI90945.1"/>
    <property type="molecule type" value="Genomic_DNA"/>
</dbReference>
<dbReference type="InterPro" id="IPR035901">
    <property type="entry name" value="GIY-YIG_endonuc_sf"/>
</dbReference>
<dbReference type="Gene3D" id="3.40.1440.10">
    <property type="entry name" value="GIY-YIG endonuclease"/>
    <property type="match status" value="1"/>
</dbReference>
<comment type="caution">
    <text evidence="2">The sequence shown here is derived from an EMBL/GenBank/DDBJ whole genome shotgun (WGS) entry which is preliminary data.</text>
</comment>
<protein>
    <recommendedName>
        <fullName evidence="1">GIY-YIG domain-containing protein</fullName>
    </recommendedName>
</protein>